<dbReference type="CDD" id="cd00093">
    <property type="entry name" value="HTH_XRE"/>
    <property type="match status" value="1"/>
</dbReference>
<dbReference type="SUPFAM" id="SSF47413">
    <property type="entry name" value="lambda repressor-like DNA-binding domains"/>
    <property type="match status" value="1"/>
</dbReference>
<gene>
    <name evidence="4" type="ORF">LCIT_14820</name>
</gene>
<dbReference type="PANTHER" id="PTHR46558">
    <property type="entry name" value="TRACRIPTIONAL REGULATORY PROTEIN-RELATED-RELATED"/>
    <property type="match status" value="1"/>
</dbReference>
<keyword evidence="2" id="KW-0812">Transmembrane</keyword>
<evidence type="ECO:0000313" key="5">
    <source>
        <dbReference type="Proteomes" id="UP000323274"/>
    </source>
</evidence>
<protein>
    <recommendedName>
        <fullName evidence="3">HTH cro/C1-type domain-containing protein</fullName>
    </recommendedName>
</protein>
<dbReference type="RefSeq" id="WP_149334588.1">
    <property type="nucleotide sequence ID" value="NZ_BJJW01000009.1"/>
</dbReference>
<name>A0A5A5TZ95_LEUCI</name>
<keyword evidence="2" id="KW-1133">Transmembrane helix</keyword>
<organism evidence="4 5">
    <name type="scientific">Leuconostoc citreum</name>
    <dbReference type="NCBI Taxonomy" id="33964"/>
    <lineage>
        <taxon>Bacteria</taxon>
        <taxon>Bacillati</taxon>
        <taxon>Bacillota</taxon>
        <taxon>Bacilli</taxon>
        <taxon>Lactobacillales</taxon>
        <taxon>Lactobacillaceae</taxon>
        <taxon>Leuconostoc</taxon>
    </lineage>
</organism>
<reference evidence="4 5" key="1">
    <citation type="submission" date="2019-04" db="EMBL/GenBank/DDBJ databases">
        <title>A pseudo-fructophilic Leuconostoc citreum strain F192-5 isolated from peel of satsuma mandarin: the first report for isolation and characterization of strain-dependent fructophilic-like characteristics.</title>
        <authorList>
            <person name="Maeno S."/>
            <person name="Tanizawa Y."/>
            <person name="Kajikawa A."/>
            <person name="Kanesaki Y."/>
            <person name="Kubota E."/>
            <person name="Arita M."/>
            <person name="Leon D."/>
            <person name="Endo A."/>
        </authorList>
    </citation>
    <scope>NUCLEOTIDE SEQUENCE [LARGE SCALE GENOMIC DNA]</scope>
    <source>
        <strain evidence="4 5">F192-5</strain>
    </source>
</reference>
<dbReference type="InterPro" id="IPR001387">
    <property type="entry name" value="Cro/C1-type_HTH"/>
</dbReference>
<feature type="domain" description="HTH cro/C1-type" evidence="3">
    <location>
        <begin position="7"/>
        <end position="61"/>
    </location>
</feature>
<dbReference type="EMBL" id="BJJW01000009">
    <property type="protein sequence ID" value="GDZ84240.1"/>
    <property type="molecule type" value="Genomic_DNA"/>
</dbReference>
<keyword evidence="1" id="KW-0238">DNA-binding</keyword>
<keyword evidence="2" id="KW-0472">Membrane</keyword>
<comment type="caution">
    <text evidence="4">The sequence shown here is derived from an EMBL/GenBank/DDBJ whole genome shotgun (WGS) entry which is preliminary data.</text>
</comment>
<dbReference type="Gene3D" id="1.10.260.40">
    <property type="entry name" value="lambda repressor-like DNA-binding domains"/>
    <property type="match status" value="1"/>
</dbReference>
<evidence type="ECO:0000259" key="3">
    <source>
        <dbReference type="PROSITE" id="PS50943"/>
    </source>
</evidence>
<proteinExistence type="predicted"/>
<dbReference type="PANTHER" id="PTHR46558:SF15">
    <property type="entry name" value="HELIX-TURN-HELIX DOMAIN PROTEIN"/>
    <property type="match status" value="1"/>
</dbReference>
<dbReference type="AlphaFoldDB" id="A0A5A5TZ95"/>
<evidence type="ECO:0000256" key="2">
    <source>
        <dbReference type="SAM" id="Phobius"/>
    </source>
</evidence>
<dbReference type="Pfam" id="PF01381">
    <property type="entry name" value="HTH_3"/>
    <property type="match status" value="1"/>
</dbReference>
<dbReference type="Proteomes" id="UP000323274">
    <property type="component" value="Unassembled WGS sequence"/>
</dbReference>
<evidence type="ECO:0000313" key="4">
    <source>
        <dbReference type="EMBL" id="GDZ84240.1"/>
    </source>
</evidence>
<dbReference type="PROSITE" id="PS50943">
    <property type="entry name" value="HTH_CROC1"/>
    <property type="match status" value="1"/>
</dbReference>
<sequence>MTINNRIKEQRLKKGWTQEFLANALNVSRSTVSSWEVGRNYPDLETIVLMSDLFGVSLDILLRGDVDMIKSTSRKTRHFKIYKVVALLLGFLIVAYIGYNWKLQHDENNYRDNLSFYGWTVNNKVQGDGNGFELKKGRMHFFTHVMPTGVIGIPLSEQKRTIIVRQNNLVVQVMAKQKYEIILSTSNDESVPVTGSIAVDNHVNLHEDKRMSATKIIKIKSYLAKYQSEYQDMINQGHKRSLQLASGKTR</sequence>
<dbReference type="GO" id="GO:0003677">
    <property type="term" value="F:DNA binding"/>
    <property type="evidence" value="ECO:0007669"/>
    <property type="project" value="UniProtKB-KW"/>
</dbReference>
<dbReference type="SMART" id="SM00530">
    <property type="entry name" value="HTH_XRE"/>
    <property type="match status" value="1"/>
</dbReference>
<evidence type="ECO:0000256" key="1">
    <source>
        <dbReference type="ARBA" id="ARBA00023125"/>
    </source>
</evidence>
<dbReference type="InterPro" id="IPR010982">
    <property type="entry name" value="Lambda_DNA-bd_dom_sf"/>
</dbReference>
<feature type="transmembrane region" description="Helical" evidence="2">
    <location>
        <begin position="81"/>
        <end position="101"/>
    </location>
</feature>
<accession>A0A5A5TZ95</accession>